<evidence type="ECO:0000256" key="5">
    <source>
        <dbReference type="ARBA" id="ARBA00022475"/>
    </source>
</evidence>
<dbReference type="Gene3D" id="1.20.140.150">
    <property type="match status" value="1"/>
</dbReference>
<evidence type="ECO:0000313" key="11">
    <source>
        <dbReference type="Proteomes" id="UP000694851"/>
    </source>
</evidence>
<keyword evidence="9 10" id="KW-0472">Membrane</keyword>
<evidence type="ECO:0000256" key="2">
    <source>
        <dbReference type="ARBA" id="ARBA00004651"/>
    </source>
</evidence>
<comment type="similarity">
    <text evidence="3">Belongs to the claudin family.</text>
</comment>
<keyword evidence="4" id="KW-0796">Tight junction</keyword>
<name>A0A8B7S090_HIPAR</name>
<dbReference type="GeneID" id="109387368"/>
<evidence type="ECO:0000256" key="6">
    <source>
        <dbReference type="ARBA" id="ARBA00022692"/>
    </source>
</evidence>
<evidence type="ECO:0000256" key="7">
    <source>
        <dbReference type="ARBA" id="ARBA00022949"/>
    </source>
</evidence>
<feature type="transmembrane region" description="Helical" evidence="10">
    <location>
        <begin position="179"/>
        <end position="200"/>
    </location>
</feature>
<evidence type="ECO:0000256" key="1">
    <source>
        <dbReference type="ARBA" id="ARBA00004435"/>
    </source>
</evidence>
<evidence type="ECO:0000256" key="8">
    <source>
        <dbReference type="ARBA" id="ARBA00022989"/>
    </source>
</evidence>
<protein>
    <submittedName>
        <fullName evidence="12">Claudin-34</fullName>
    </submittedName>
</protein>
<evidence type="ECO:0000256" key="9">
    <source>
        <dbReference type="ARBA" id="ARBA00023136"/>
    </source>
</evidence>
<organism evidence="11 12">
    <name type="scientific">Hipposideros armiger</name>
    <name type="common">Great Himalayan leaf-nosed bat</name>
    <dbReference type="NCBI Taxonomy" id="186990"/>
    <lineage>
        <taxon>Eukaryota</taxon>
        <taxon>Metazoa</taxon>
        <taxon>Chordata</taxon>
        <taxon>Craniata</taxon>
        <taxon>Vertebrata</taxon>
        <taxon>Euteleostomi</taxon>
        <taxon>Mammalia</taxon>
        <taxon>Eutheria</taxon>
        <taxon>Laurasiatheria</taxon>
        <taxon>Chiroptera</taxon>
        <taxon>Yinpterochiroptera</taxon>
        <taxon>Rhinolophoidea</taxon>
        <taxon>Hipposideridae</taxon>
        <taxon>Hipposideros</taxon>
    </lineage>
</organism>
<evidence type="ECO:0000256" key="10">
    <source>
        <dbReference type="SAM" id="Phobius"/>
    </source>
</evidence>
<dbReference type="PANTHER" id="PTHR12002">
    <property type="entry name" value="CLAUDIN"/>
    <property type="match status" value="1"/>
</dbReference>
<dbReference type="GO" id="GO:0005198">
    <property type="term" value="F:structural molecule activity"/>
    <property type="evidence" value="ECO:0007669"/>
    <property type="project" value="InterPro"/>
</dbReference>
<proteinExistence type="inferred from homology"/>
<feature type="transmembrane region" description="Helical" evidence="10">
    <location>
        <begin position="123"/>
        <end position="148"/>
    </location>
</feature>
<dbReference type="Proteomes" id="UP000694851">
    <property type="component" value="Unplaced"/>
</dbReference>
<keyword evidence="8 10" id="KW-1133">Transmembrane helix</keyword>
<accession>A0A8B7S090</accession>
<dbReference type="InterPro" id="IPR006187">
    <property type="entry name" value="Claudin"/>
</dbReference>
<comment type="subcellular location">
    <subcellularLocation>
        <location evidence="1">Cell junction</location>
        <location evidence="1">Tight junction</location>
    </subcellularLocation>
    <subcellularLocation>
        <location evidence="2">Cell membrane</location>
        <topology evidence="2">Multi-pass membrane protein</topology>
    </subcellularLocation>
</comment>
<evidence type="ECO:0000256" key="3">
    <source>
        <dbReference type="ARBA" id="ARBA00008295"/>
    </source>
</evidence>
<dbReference type="KEGG" id="hai:109387368"/>
<gene>
    <name evidence="12" type="primary">CLDN34</name>
</gene>
<dbReference type="OrthoDB" id="9895009at2759"/>
<keyword evidence="5" id="KW-1003">Cell membrane</keyword>
<evidence type="ECO:0000256" key="4">
    <source>
        <dbReference type="ARBA" id="ARBA00022427"/>
    </source>
</evidence>
<dbReference type="AlphaFoldDB" id="A0A8B7S090"/>
<feature type="transmembrane region" description="Helical" evidence="10">
    <location>
        <begin position="92"/>
        <end position="111"/>
    </location>
</feature>
<keyword evidence="6 10" id="KW-0812">Transmembrane</keyword>
<feature type="transmembrane region" description="Helical" evidence="10">
    <location>
        <begin position="12"/>
        <end position="32"/>
    </location>
</feature>
<dbReference type="GO" id="GO:0005886">
    <property type="term" value="C:plasma membrane"/>
    <property type="evidence" value="ECO:0007669"/>
    <property type="project" value="UniProtKB-SubCell"/>
</dbReference>
<keyword evidence="11" id="KW-1185">Reference proteome</keyword>
<keyword evidence="7" id="KW-0965">Cell junction</keyword>
<dbReference type="CTD" id="100288814"/>
<sequence length="215" mass="24216">MNLLINCANSQVVGFVVATAGWVLSITSMGHVEWRMWYMNSSSYSTPSLACVGMWKVCMYYYISYFERPTSCHLYTYRDAYLPVSIRVGQHLLLAASILGLLGKVSIIIALRKVFTRIHLRRGICHPFVVSGILNMVASTCILIAVIWNYKSVMNEEGISFPPSFHVPFKPDTQENGNAMLAACLASFMMMLSGLFHLTYKCSLHNPVHPEDFEL</sequence>
<dbReference type="GO" id="GO:0005923">
    <property type="term" value="C:bicellular tight junction"/>
    <property type="evidence" value="ECO:0007669"/>
    <property type="project" value="UniProtKB-SubCell"/>
</dbReference>
<reference evidence="12" key="1">
    <citation type="submission" date="2025-08" db="UniProtKB">
        <authorList>
            <consortium name="RefSeq"/>
        </authorList>
    </citation>
    <scope>IDENTIFICATION</scope>
    <source>
        <tissue evidence="12">Muscle</tissue>
    </source>
</reference>
<evidence type="ECO:0000313" key="12">
    <source>
        <dbReference type="RefSeq" id="XP_019506737.1"/>
    </source>
</evidence>
<dbReference type="RefSeq" id="XP_019506737.1">
    <property type="nucleotide sequence ID" value="XM_019651192.1"/>
</dbReference>